<dbReference type="PANTHER" id="PTHR31669:SF307">
    <property type="entry name" value="PROTEIN FAR1-RELATED SEQUENCE"/>
    <property type="match status" value="1"/>
</dbReference>
<dbReference type="PANTHER" id="PTHR31669">
    <property type="entry name" value="PROTEIN FAR1-RELATED SEQUENCE 10-RELATED"/>
    <property type="match status" value="1"/>
</dbReference>
<sequence length="889" mass="102000">MQGESEGMEFLLDAVDRFPVREEFADNLEHPDPVPLMYLLGKVTANQDVDHADVDSAEAEMVGDGLLTEGQLSGQRRREESPTRSAQSTGRVNPQAPGWTKRLRLGSAPLDRVPCPSRMSALELSMRKYAEEPDKSVVRPELGLSFDSLGEAYDFYNLYSWEFGFGIRYGKSRLNAERTKTMQEIVCGCSGKADAENSRSCRCECPALIRLLRSSDNSWYITEHRASHNHSMSLTMGEKVHWPSHKHIDVYTKDLIRQLRQNNVNLGKVYSIIGSFFGSVENVPFTKRTLRNICGKISREQAEDDVRKTLQVFTDIRSNDPDFSYVVLAEKDSKVKNLMWANGSSRMQYRFFGDVVTFDTTYRTNLYDMPFGLFVGVNNHYQSIILAGVLMRDEQEESFEWVFTEFIRMMGGPAPKTILTDQCRAMEVAIKKVFPNTVHRWCKWHVLKKAKETLGPLYTKKSDFQAEFHKVVNHMLTEEEFETAWAGLLDKYNLRAHNYMTQIYETRHKWAKPYFRGVFCAKMTSTQRSESANHMLKSYMPPASPMHVFVRQYMRLQFDRERDESYEEKRTMIGGAVRRTNLAIERHASKIYTRNMFEEFGRLLIEGTAYNVSEKENMKKYITTHNNAAKREKWCRVEYEVTVNEDKSIFTCECGQFEHTGMLCCHALRVMEILHLDEVPKYHILKRWTRDARDVLPEHLAQYQNNKLHNLSFTYRHSTLYFKAMEAVRMGDASAACYEYMNSGLDSLLRGGALLAVVRDGLAFEDNLLDSGNGGAACKDQIAIADQEDEQCNSAVNSVGMNELRCLAAPEKRRAAGRPTSSREKAPYEGLSKRTRFCSICRREGHKRTTCPDRGDAPKKPRKPGKCKNCGIEGHRRNTCKRPLGFAES</sequence>
<dbReference type="Gramene" id="TraesKAR2D01G0386640.2">
    <property type="protein sequence ID" value="cds.TraesKAR2D01G0386640.2"/>
    <property type="gene ID" value="TraesKAR2D01G0386640"/>
</dbReference>
<dbReference type="Gramene" id="TraesSTA2D03G01238470.1">
    <property type="protein sequence ID" value="TraesSTA2D03G01238470.1"/>
    <property type="gene ID" value="TraesSTA2D03G01238470"/>
</dbReference>
<accession>A0A7H4LLX1</accession>
<dbReference type="Gramene" id="TraesNOR2D03G01266150.1">
    <property type="protein sequence ID" value="TraesNOR2D03G01266150.1"/>
    <property type="gene ID" value="TraesNOR2D03G01266150"/>
</dbReference>
<dbReference type="GO" id="GO:0006355">
    <property type="term" value="P:regulation of DNA-templated transcription"/>
    <property type="evidence" value="ECO:0007669"/>
    <property type="project" value="UniProtKB-UniRule"/>
</dbReference>
<feature type="domain" description="SWIM-type" evidence="8">
    <location>
        <begin position="639"/>
        <end position="675"/>
    </location>
</feature>
<dbReference type="SMART" id="SM00575">
    <property type="entry name" value="ZnF_PMZ"/>
    <property type="match status" value="1"/>
</dbReference>
<proteinExistence type="inferred from homology"/>
<dbReference type="Gene3D" id="4.10.60.10">
    <property type="entry name" value="Zinc finger, CCHC-type"/>
    <property type="match status" value="1"/>
</dbReference>
<dbReference type="EMBL" id="LS480641">
    <property type="protein sequence ID" value="SPT19609.1"/>
    <property type="molecule type" value="Genomic_DNA"/>
</dbReference>
<keyword evidence="4 6" id="KW-0862">Zinc</keyword>
<comment type="function">
    <text evidence="6">Putative transcription activator involved in regulating light control of development.</text>
</comment>
<evidence type="ECO:0000256" key="5">
    <source>
        <dbReference type="PROSITE-ProRule" id="PRU00325"/>
    </source>
</evidence>
<dbReference type="InterPro" id="IPR004330">
    <property type="entry name" value="FAR1_DNA_bnd_dom"/>
</dbReference>
<evidence type="ECO:0000256" key="1">
    <source>
        <dbReference type="ARBA" id="ARBA00005889"/>
    </source>
</evidence>
<dbReference type="Pfam" id="PF03101">
    <property type="entry name" value="FAR1"/>
    <property type="match status" value="1"/>
</dbReference>
<keyword evidence="3 5" id="KW-0863">Zinc-finger</keyword>
<reference evidence="9 10" key="1">
    <citation type="submission" date="2018-05" db="EMBL/GenBank/DDBJ databases">
        <authorList>
            <person name="Thind KAUR A."/>
        </authorList>
    </citation>
    <scope>NUCLEOTIDE SEQUENCE [LARGE SCALE GENOMIC DNA]</scope>
</reference>
<dbReference type="Gramene" id="TraesARI2D03G01265950.1">
    <property type="protein sequence ID" value="TraesARI2D03G01265950.1"/>
    <property type="gene ID" value="TraesARI2D03G01265950"/>
</dbReference>
<dbReference type="InterPro" id="IPR018289">
    <property type="entry name" value="MULE_transposase_dom"/>
</dbReference>
<dbReference type="GO" id="GO:0008270">
    <property type="term" value="F:zinc ion binding"/>
    <property type="evidence" value="ECO:0007669"/>
    <property type="project" value="UniProtKB-UniRule"/>
</dbReference>
<dbReference type="InterPro" id="IPR031052">
    <property type="entry name" value="FHY3/FAR1"/>
</dbReference>
<feature type="region of interest" description="Disordered" evidence="7">
    <location>
        <begin position="60"/>
        <end position="101"/>
    </location>
</feature>
<dbReference type="Proteomes" id="UP000280104">
    <property type="component" value="Chromosome II"/>
</dbReference>
<evidence type="ECO:0000256" key="4">
    <source>
        <dbReference type="ARBA" id="ARBA00022833"/>
    </source>
</evidence>
<comment type="similarity">
    <text evidence="1 6">Belongs to the FHY3/FAR1 family.</text>
</comment>
<evidence type="ECO:0000256" key="6">
    <source>
        <dbReference type="RuleBase" id="RU367018"/>
    </source>
</evidence>
<evidence type="ECO:0000313" key="9">
    <source>
        <dbReference type="EMBL" id="SPT19609.1"/>
    </source>
</evidence>
<dbReference type="Gramene" id="TraesLAC2D03G01201150.1">
    <property type="protein sequence ID" value="TraesLAC2D03G01201150.1"/>
    <property type="gene ID" value="TraesLAC2D03G01201150"/>
</dbReference>
<dbReference type="PROSITE" id="PS50966">
    <property type="entry name" value="ZF_SWIM"/>
    <property type="match status" value="1"/>
</dbReference>
<evidence type="ECO:0000256" key="2">
    <source>
        <dbReference type="ARBA" id="ARBA00022723"/>
    </source>
</evidence>
<dbReference type="InterPro" id="IPR007527">
    <property type="entry name" value="Znf_SWIM"/>
</dbReference>
<protein>
    <recommendedName>
        <fullName evidence="6">Protein FAR1-RELATED SEQUENCE</fullName>
    </recommendedName>
</protein>
<name>A0A7H4LLX1_WHEAT</name>
<organism evidence="9 10">
    <name type="scientific">Triticum aestivum</name>
    <name type="common">Wheat</name>
    <dbReference type="NCBI Taxonomy" id="4565"/>
    <lineage>
        <taxon>Eukaryota</taxon>
        <taxon>Viridiplantae</taxon>
        <taxon>Streptophyta</taxon>
        <taxon>Embryophyta</taxon>
        <taxon>Tracheophyta</taxon>
        <taxon>Spermatophyta</taxon>
        <taxon>Magnoliopsida</taxon>
        <taxon>Liliopsida</taxon>
        <taxon>Poales</taxon>
        <taxon>Poaceae</taxon>
        <taxon>BOP clade</taxon>
        <taxon>Pooideae</taxon>
        <taxon>Triticodae</taxon>
        <taxon>Triticeae</taxon>
        <taxon>Triticinae</taxon>
        <taxon>Triticum</taxon>
    </lineage>
</organism>
<evidence type="ECO:0000259" key="8">
    <source>
        <dbReference type="PROSITE" id="PS50966"/>
    </source>
</evidence>
<keyword evidence="2 6" id="KW-0479">Metal-binding</keyword>
<comment type="subcellular location">
    <subcellularLocation>
        <location evidence="6">Nucleus</location>
    </subcellularLocation>
</comment>
<dbReference type="GO" id="GO:0005634">
    <property type="term" value="C:nucleus"/>
    <property type="evidence" value="ECO:0007669"/>
    <property type="project" value="UniProtKB-SubCell"/>
</dbReference>
<feature type="compositionally biased region" description="Basic and acidic residues" evidence="7">
    <location>
        <begin position="850"/>
        <end position="859"/>
    </location>
</feature>
<dbReference type="InterPro" id="IPR001878">
    <property type="entry name" value="Znf_CCHC"/>
</dbReference>
<feature type="region of interest" description="Disordered" evidence="7">
    <location>
        <begin position="846"/>
        <end position="876"/>
    </location>
</feature>
<dbReference type="GO" id="GO:0003676">
    <property type="term" value="F:nucleic acid binding"/>
    <property type="evidence" value="ECO:0007669"/>
    <property type="project" value="InterPro"/>
</dbReference>
<feature type="compositionally biased region" description="Polar residues" evidence="7">
    <location>
        <begin position="83"/>
        <end position="92"/>
    </location>
</feature>
<evidence type="ECO:0000313" key="10">
    <source>
        <dbReference type="Proteomes" id="UP000280104"/>
    </source>
</evidence>
<keyword evidence="6" id="KW-0539">Nucleus</keyword>
<dbReference type="SMART" id="SM00343">
    <property type="entry name" value="ZnF_C2HC"/>
    <property type="match status" value="2"/>
</dbReference>
<evidence type="ECO:0000256" key="3">
    <source>
        <dbReference type="ARBA" id="ARBA00022771"/>
    </source>
</evidence>
<dbReference type="Pfam" id="PF10551">
    <property type="entry name" value="MULE"/>
    <property type="match status" value="1"/>
</dbReference>
<dbReference type="AlphaFoldDB" id="A0A7H4LLX1"/>
<evidence type="ECO:0000256" key="7">
    <source>
        <dbReference type="SAM" id="MobiDB-lite"/>
    </source>
</evidence>
<dbReference type="InterPro" id="IPR006564">
    <property type="entry name" value="Znf_PMZ"/>
</dbReference>
<gene>
    <name evidence="9" type="ORF">CAMPLR22A2D_LOCUS4228</name>
</gene>